<dbReference type="GO" id="GO:0007018">
    <property type="term" value="P:microtubule-based movement"/>
    <property type="evidence" value="ECO:0007669"/>
    <property type="project" value="InterPro"/>
</dbReference>
<dbReference type="EMBL" id="OU898280">
    <property type="protein sequence ID" value="CAG9834619.1"/>
    <property type="molecule type" value="Genomic_DNA"/>
</dbReference>
<dbReference type="AlphaFoldDB" id="A0A9N9T328"/>
<evidence type="ECO:0000313" key="2">
    <source>
        <dbReference type="EMBL" id="CAG9834619.1"/>
    </source>
</evidence>
<sequence>MEGLQLIWVLSGYYNTDEVMVPFMERIVWCLLEKVRNALNNEMLFRHPIDTVRKLTNDAREMLETWQTAYLKTRQKIEDSGKGQRWEFDKKKLFGASNYMARVCRDLNEVATIIYQFKNIFGPELRSIVSDPQSIDNVAKRVDKLVVQIENTDFDIFDLNSSENWEAIMGHFYKEVRQLELEGVSFIDQSFKMIRYVLVKCVFSKCV</sequence>
<dbReference type="OrthoDB" id="64868at2759"/>
<name>A0A9N9T328_DIABA</name>
<dbReference type="GO" id="GO:0030286">
    <property type="term" value="C:dynein complex"/>
    <property type="evidence" value="ECO:0007669"/>
    <property type="project" value="InterPro"/>
</dbReference>
<evidence type="ECO:0000259" key="1">
    <source>
        <dbReference type="Pfam" id="PF08385"/>
    </source>
</evidence>
<dbReference type="GO" id="GO:0051959">
    <property type="term" value="F:dynein light intermediate chain binding"/>
    <property type="evidence" value="ECO:0007669"/>
    <property type="project" value="InterPro"/>
</dbReference>
<evidence type="ECO:0000313" key="3">
    <source>
        <dbReference type="Proteomes" id="UP001153709"/>
    </source>
</evidence>
<dbReference type="Proteomes" id="UP001153709">
    <property type="component" value="Chromosome 5"/>
</dbReference>
<reference evidence="2" key="1">
    <citation type="submission" date="2022-01" db="EMBL/GenBank/DDBJ databases">
        <authorList>
            <person name="King R."/>
        </authorList>
    </citation>
    <scope>NUCLEOTIDE SEQUENCE</scope>
</reference>
<gene>
    <name evidence="2" type="ORF">DIABBA_LOCUS7910</name>
</gene>
<dbReference type="PANTHER" id="PTHR22878:SF63">
    <property type="entry name" value="DYNEIN AXONEMAL HEAVY CHAIN 10"/>
    <property type="match status" value="1"/>
</dbReference>
<proteinExistence type="predicted"/>
<organism evidence="2 3">
    <name type="scientific">Diabrotica balteata</name>
    <name type="common">Banded cucumber beetle</name>
    <dbReference type="NCBI Taxonomy" id="107213"/>
    <lineage>
        <taxon>Eukaryota</taxon>
        <taxon>Metazoa</taxon>
        <taxon>Ecdysozoa</taxon>
        <taxon>Arthropoda</taxon>
        <taxon>Hexapoda</taxon>
        <taxon>Insecta</taxon>
        <taxon>Pterygota</taxon>
        <taxon>Neoptera</taxon>
        <taxon>Endopterygota</taxon>
        <taxon>Coleoptera</taxon>
        <taxon>Polyphaga</taxon>
        <taxon>Cucujiformia</taxon>
        <taxon>Chrysomeloidea</taxon>
        <taxon>Chrysomelidae</taxon>
        <taxon>Galerucinae</taxon>
        <taxon>Diabroticina</taxon>
        <taxon>Diabroticites</taxon>
        <taxon>Diabrotica</taxon>
    </lineage>
</organism>
<dbReference type="PANTHER" id="PTHR22878">
    <property type="entry name" value="DYNEIN HEAVY CHAIN 6, AXONEMAL-LIKE-RELATED"/>
    <property type="match status" value="1"/>
</dbReference>
<dbReference type="InterPro" id="IPR026983">
    <property type="entry name" value="DHC"/>
</dbReference>
<dbReference type="Pfam" id="PF08385">
    <property type="entry name" value="DHC_N1"/>
    <property type="match status" value="1"/>
</dbReference>
<dbReference type="GO" id="GO:0045505">
    <property type="term" value="F:dynein intermediate chain binding"/>
    <property type="evidence" value="ECO:0007669"/>
    <property type="project" value="InterPro"/>
</dbReference>
<accession>A0A9N9T328</accession>
<feature type="domain" description="Dynein heavy chain tail" evidence="1">
    <location>
        <begin position="1"/>
        <end position="195"/>
    </location>
</feature>
<keyword evidence="3" id="KW-1185">Reference proteome</keyword>
<protein>
    <recommendedName>
        <fullName evidence="1">Dynein heavy chain tail domain-containing protein</fullName>
    </recommendedName>
</protein>
<dbReference type="InterPro" id="IPR013594">
    <property type="entry name" value="Dynein_heavy_tail"/>
</dbReference>